<gene>
    <name evidence="2" type="ORF">FOMPIDRAFT_1054146</name>
</gene>
<sequence>EAITLDVEVNASSQGQGKGKSADRVIASSREDEVNTTNKGKRKATAEEPSRVDDKSSPTSSPRATPVEGWQDYNHDRWDKANPVPLDTLQPSSSRTRLPAMVGVERQSGTALKAITARDILPTQRSRPHIRQDWSGRAPNEPRRGRARDDYLQQLNSDQRYQAVFEAWLSRPALDAGGGLPKPTRVPVLLPFASWGMWSYADTFMPEEVHASPEAATRLRDGIQGRPWMAGRVISWPVVEQVLLAVGLAIRDIHTSQFTHDPEEPLPPGVPEYLATSNWTFAHVDMLLDTLQLVLDDATPDVREQEGRENAKLPLFFDEPDEDLPEVMPPQVLSFGGDLAVQDENEDAEDIMFPDMPDIMWKSDLMHRSPTPPVQENDSALLPTARPSDAPGGPTLVLEVGSSSSGEAGEQPKANTAGPTRNEGAVTPRDGPAVSKGVKRQAEDEASSRADAAKRRKAPLLKPQGSKRAKRHVEGSSSPGTKRNNGGSTRRLSSSSQIAPTPTHDADAAESPTRAPSKRERRLPQRYEQYDKW</sequence>
<keyword evidence="3" id="KW-1185">Reference proteome</keyword>
<evidence type="ECO:0000313" key="2">
    <source>
        <dbReference type="EMBL" id="EPS95517.1"/>
    </source>
</evidence>
<feature type="compositionally biased region" description="Basic and acidic residues" evidence="1">
    <location>
        <begin position="440"/>
        <end position="453"/>
    </location>
</feature>
<feature type="compositionally biased region" description="Polar residues" evidence="1">
    <location>
        <begin position="475"/>
        <end position="500"/>
    </location>
</feature>
<accession>S8DS82</accession>
<feature type="compositionally biased region" description="Basic residues" evidence="1">
    <location>
        <begin position="454"/>
        <end position="471"/>
    </location>
</feature>
<organism evidence="2 3">
    <name type="scientific">Fomitopsis schrenkii</name>
    <name type="common">Brown rot fungus</name>
    <dbReference type="NCBI Taxonomy" id="2126942"/>
    <lineage>
        <taxon>Eukaryota</taxon>
        <taxon>Fungi</taxon>
        <taxon>Dikarya</taxon>
        <taxon>Basidiomycota</taxon>
        <taxon>Agaricomycotina</taxon>
        <taxon>Agaricomycetes</taxon>
        <taxon>Polyporales</taxon>
        <taxon>Fomitopsis</taxon>
    </lineage>
</organism>
<feature type="compositionally biased region" description="Basic and acidic residues" evidence="1">
    <location>
        <begin position="44"/>
        <end position="56"/>
    </location>
</feature>
<dbReference type="Proteomes" id="UP000015241">
    <property type="component" value="Unassembled WGS sequence"/>
</dbReference>
<dbReference type="HOGENOM" id="CLU_511500_0_0_1"/>
<name>S8DS82_FOMSC</name>
<feature type="region of interest" description="Disordered" evidence="1">
    <location>
        <begin position="125"/>
        <end position="146"/>
    </location>
</feature>
<feature type="compositionally biased region" description="Basic and acidic residues" evidence="1">
    <location>
        <begin position="130"/>
        <end position="146"/>
    </location>
</feature>
<feature type="region of interest" description="Disordered" evidence="1">
    <location>
        <begin position="1"/>
        <end position="94"/>
    </location>
</feature>
<feature type="compositionally biased region" description="Basic and acidic residues" evidence="1">
    <location>
        <begin position="522"/>
        <end position="533"/>
    </location>
</feature>
<proteinExistence type="predicted"/>
<feature type="non-terminal residue" evidence="2">
    <location>
        <position position="1"/>
    </location>
</feature>
<dbReference type="InParanoid" id="S8DS82"/>
<feature type="compositionally biased region" description="Low complexity" evidence="1">
    <location>
        <begin position="396"/>
        <end position="407"/>
    </location>
</feature>
<reference evidence="2 3" key="1">
    <citation type="journal article" date="2012" name="Science">
        <title>The Paleozoic origin of enzymatic lignin decomposition reconstructed from 31 fungal genomes.</title>
        <authorList>
            <person name="Floudas D."/>
            <person name="Binder M."/>
            <person name="Riley R."/>
            <person name="Barry K."/>
            <person name="Blanchette R.A."/>
            <person name="Henrissat B."/>
            <person name="Martinez A.T."/>
            <person name="Otillar R."/>
            <person name="Spatafora J.W."/>
            <person name="Yadav J.S."/>
            <person name="Aerts A."/>
            <person name="Benoit I."/>
            <person name="Boyd A."/>
            <person name="Carlson A."/>
            <person name="Copeland A."/>
            <person name="Coutinho P.M."/>
            <person name="de Vries R.P."/>
            <person name="Ferreira P."/>
            <person name="Findley K."/>
            <person name="Foster B."/>
            <person name="Gaskell J."/>
            <person name="Glotzer D."/>
            <person name="Gorecki P."/>
            <person name="Heitman J."/>
            <person name="Hesse C."/>
            <person name="Hori C."/>
            <person name="Igarashi K."/>
            <person name="Jurgens J.A."/>
            <person name="Kallen N."/>
            <person name="Kersten P."/>
            <person name="Kohler A."/>
            <person name="Kuees U."/>
            <person name="Kumar T.K.A."/>
            <person name="Kuo A."/>
            <person name="LaButti K."/>
            <person name="Larrondo L.F."/>
            <person name="Lindquist E."/>
            <person name="Ling A."/>
            <person name="Lombard V."/>
            <person name="Lucas S."/>
            <person name="Lundell T."/>
            <person name="Martin R."/>
            <person name="McLaughlin D.J."/>
            <person name="Morgenstern I."/>
            <person name="Morin E."/>
            <person name="Murat C."/>
            <person name="Nagy L.G."/>
            <person name="Nolan M."/>
            <person name="Ohm R.A."/>
            <person name="Patyshakuliyeva A."/>
            <person name="Rokas A."/>
            <person name="Ruiz-Duenas F.J."/>
            <person name="Sabat G."/>
            <person name="Salamov A."/>
            <person name="Samejima M."/>
            <person name="Schmutz J."/>
            <person name="Slot J.C."/>
            <person name="St John F."/>
            <person name="Stenlid J."/>
            <person name="Sun H."/>
            <person name="Sun S."/>
            <person name="Syed K."/>
            <person name="Tsang A."/>
            <person name="Wiebenga A."/>
            <person name="Young D."/>
            <person name="Pisabarro A."/>
            <person name="Eastwood D.C."/>
            <person name="Martin F."/>
            <person name="Cullen D."/>
            <person name="Grigoriev I.V."/>
            <person name="Hibbett D.S."/>
        </authorList>
    </citation>
    <scope>NUCLEOTIDE SEQUENCE</scope>
    <source>
        <strain evidence="3">FP-58527</strain>
    </source>
</reference>
<feature type="region of interest" description="Disordered" evidence="1">
    <location>
        <begin position="363"/>
        <end position="533"/>
    </location>
</feature>
<evidence type="ECO:0000313" key="3">
    <source>
        <dbReference type="Proteomes" id="UP000015241"/>
    </source>
</evidence>
<dbReference type="AlphaFoldDB" id="S8DS82"/>
<protein>
    <submittedName>
        <fullName evidence="2">Uncharacterized protein</fullName>
    </submittedName>
</protein>
<evidence type="ECO:0000256" key="1">
    <source>
        <dbReference type="SAM" id="MobiDB-lite"/>
    </source>
</evidence>
<dbReference type="EMBL" id="KE504206">
    <property type="protein sequence ID" value="EPS95517.1"/>
    <property type="molecule type" value="Genomic_DNA"/>
</dbReference>